<evidence type="ECO:0000256" key="3">
    <source>
        <dbReference type="ARBA" id="ARBA00022801"/>
    </source>
</evidence>
<dbReference type="Proteomes" id="UP000269923">
    <property type="component" value="Unassembled WGS sequence"/>
</dbReference>
<dbReference type="OrthoDB" id="8763200at2"/>
<keyword evidence="5" id="KW-0482">Metalloprotease</keyword>
<reference evidence="7 8" key="1">
    <citation type="submission" date="2018-11" db="EMBL/GenBank/DDBJ databases">
        <title>Genomes From Bacteria Associated with the Canine Oral Cavity: a Test Case for Automated Genome-Based Taxonomic Assignment.</title>
        <authorList>
            <person name="Coil D.A."/>
            <person name="Jospin G."/>
            <person name="Darling A.E."/>
            <person name="Wallis C."/>
            <person name="Davis I.J."/>
            <person name="Harris S."/>
            <person name="Eisen J.A."/>
            <person name="Holcombe L.J."/>
            <person name="O'Flynn C."/>
        </authorList>
    </citation>
    <scope>NUCLEOTIDE SEQUENCE [LARGE SCALE GENOMIC DNA]</scope>
    <source>
        <strain evidence="7 8">COT-280</strain>
    </source>
</reference>
<evidence type="ECO:0000256" key="4">
    <source>
        <dbReference type="ARBA" id="ARBA00022833"/>
    </source>
</evidence>
<dbReference type="AlphaFoldDB" id="A0A3P2A4T0"/>
<name>A0A3P2A4T0_9NEIS</name>
<keyword evidence="1" id="KW-0645">Protease</keyword>
<gene>
    <name evidence="7" type="ORF">EII21_09405</name>
</gene>
<feature type="domain" description="JAB" evidence="6">
    <location>
        <begin position="29"/>
        <end position="123"/>
    </location>
</feature>
<evidence type="ECO:0000259" key="6">
    <source>
        <dbReference type="Pfam" id="PF14464"/>
    </source>
</evidence>
<accession>A0A3P2A4T0</accession>
<dbReference type="EMBL" id="RQYC01000020">
    <property type="protein sequence ID" value="RRD89230.1"/>
    <property type="molecule type" value="Genomic_DNA"/>
</dbReference>
<keyword evidence="3" id="KW-0378">Hydrolase</keyword>
<evidence type="ECO:0000256" key="5">
    <source>
        <dbReference type="ARBA" id="ARBA00023049"/>
    </source>
</evidence>
<evidence type="ECO:0000313" key="7">
    <source>
        <dbReference type="EMBL" id="RRD89230.1"/>
    </source>
</evidence>
<dbReference type="GO" id="GO:0006508">
    <property type="term" value="P:proteolysis"/>
    <property type="evidence" value="ECO:0007669"/>
    <property type="project" value="UniProtKB-KW"/>
</dbReference>
<organism evidence="7 8">
    <name type="scientific">Conchiformibius steedae</name>
    <dbReference type="NCBI Taxonomy" id="153493"/>
    <lineage>
        <taxon>Bacteria</taxon>
        <taxon>Pseudomonadati</taxon>
        <taxon>Pseudomonadota</taxon>
        <taxon>Betaproteobacteria</taxon>
        <taxon>Neisseriales</taxon>
        <taxon>Neisseriaceae</taxon>
        <taxon>Conchiformibius</taxon>
    </lineage>
</organism>
<dbReference type="GO" id="GO:0008237">
    <property type="term" value="F:metallopeptidase activity"/>
    <property type="evidence" value="ECO:0007669"/>
    <property type="project" value="UniProtKB-KW"/>
</dbReference>
<evidence type="ECO:0000256" key="1">
    <source>
        <dbReference type="ARBA" id="ARBA00022670"/>
    </source>
</evidence>
<proteinExistence type="predicted"/>
<keyword evidence="8" id="KW-1185">Reference proteome</keyword>
<evidence type="ECO:0000256" key="2">
    <source>
        <dbReference type="ARBA" id="ARBA00022723"/>
    </source>
</evidence>
<dbReference type="Pfam" id="PF14464">
    <property type="entry name" value="Prok-JAB"/>
    <property type="match status" value="1"/>
</dbReference>
<keyword evidence="4" id="KW-0862">Zinc</keyword>
<comment type="caution">
    <text evidence="7">The sequence shown here is derived from an EMBL/GenBank/DDBJ whole genome shotgun (WGS) entry which is preliminary data.</text>
</comment>
<dbReference type="InterPro" id="IPR028090">
    <property type="entry name" value="JAB_dom_prok"/>
</dbReference>
<evidence type="ECO:0000313" key="8">
    <source>
        <dbReference type="Proteomes" id="UP000269923"/>
    </source>
</evidence>
<dbReference type="Gene3D" id="3.40.140.10">
    <property type="entry name" value="Cytidine Deaminase, domain 2"/>
    <property type="match status" value="1"/>
</dbReference>
<keyword evidence="2" id="KW-0479">Metal-binding</keyword>
<dbReference type="GO" id="GO:0046872">
    <property type="term" value="F:metal ion binding"/>
    <property type="evidence" value="ECO:0007669"/>
    <property type="project" value="UniProtKB-KW"/>
</dbReference>
<sequence>MDYTEWHAVDGDFIVRIDNHIVTQLTAYRQKTSRQPESLGLLVGLVWENAFWVKAITTPTPFDKLSRFLCIRTLKSANYNFKLLKKLNKQSNHQWHYLGEWHTHPETCPKPSKTDLDGWNKLPKNSYYDRNIHLFWICSIEDYSNDWLSIRINNVFFKLVLKNDESSQYNY</sequence>
<dbReference type="RefSeq" id="WP_124795902.1">
    <property type="nucleotide sequence ID" value="NZ_RQYC01000020.1"/>
</dbReference>
<protein>
    <recommendedName>
        <fullName evidence="6">JAB domain-containing protein</fullName>
    </recommendedName>
</protein>
<dbReference type="SUPFAM" id="SSF102712">
    <property type="entry name" value="JAB1/MPN domain"/>
    <property type="match status" value="1"/>
</dbReference>